<keyword evidence="1" id="KW-1133">Transmembrane helix</keyword>
<feature type="transmembrane region" description="Helical" evidence="1">
    <location>
        <begin position="7"/>
        <end position="23"/>
    </location>
</feature>
<feature type="transmembrane region" description="Helical" evidence="1">
    <location>
        <begin position="131"/>
        <end position="155"/>
    </location>
</feature>
<dbReference type="NCBIfam" id="NF041646">
    <property type="entry name" value="VC0807_fam"/>
    <property type="match status" value="1"/>
</dbReference>
<dbReference type="InterPro" id="IPR016566">
    <property type="entry name" value="UCP010219"/>
</dbReference>
<dbReference type="RefSeq" id="WP_273345235.1">
    <property type="nucleotide sequence ID" value="NZ_JALCPJ010000038.1"/>
</dbReference>
<dbReference type="Pfam" id="PF11361">
    <property type="entry name" value="DUF3159"/>
    <property type="match status" value="1"/>
</dbReference>
<gene>
    <name evidence="2" type="primary">yciB_2</name>
    <name evidence="2" type="ORF">CLLU_26190</name>
</gene>
<keyword evidence="1" id="KW-0812">Transmembrane</keyword>
<dbReference type="Proteomes" id="UP000237798">
    <property type="component" value="Unassembled WGS sequence"/>
</dbReference>
<evidence type="ECO:0000313" key="3">
    <source>
        <dbReference type="Proteomes" id="UP000237798"/>
    </source>
</evidence>
<keyword evidence="3" id="KW-1185">Reference proteome</keyword>
<feature type="transmembrane region" description="Helical" evidence="1">
    <location>
        <begin position="56"/>
        <end position="75"/>
    </location>
</feature>
<evidence type="ECO:0000256" key="1">
    <source>
        <dbReference type="SAM" id="Phobius"/>
    </source>
</evidence>
<keyword evidence="1" id="KW-0472">Membrane</keyword>
<sequence length="198" mass="22818">MKNIFNRDFVVSTIIPIIIFYIFNKFKMSLTGIIVSGIWSLTIICISFFKTKKLNAMAAITMFFSAIGLLGTIISKNPIFYFLYPIVTSLLVSLIFFLSLFYKRSLIQVIVEESYLKNSPRQTKNDKKHKFIWRLLTVVWGISNMIQAVVGIVLLKTISMSSYYTLITLFSNISIPILIIFSIIFSKWHFKPKISAKI</sequence>
<comment type="caution">
    <text evidence="2">The sequence shown here is derived from an EMBL/GenBank/DDBJ whole genome shotgun (WGS) entry which is preliminary data.</text>
</comment>
<proteinExistence type="predicted"/>
<reference evidence="2 3" key="1">
    <citation type="submission" date="2018-03" db="EMBL/GenBank/DDBJ databases">
        <title>Genome sequence of Clostridium luticellarii DSM 29923.</title>
        <authorList>
            <person name="Poehlein A."/>
            <person name="Daniel R."/>
        </authorList>
    </citation>
    <scope>NUCLEOTIDE SEQUENCE [LARGE SCALE GENOMIC DNA]</scope>
    <source>
        <strain evidence="2 3">DSM 29923</strain>
    </source>
</reference>
<dbReference type="AlphaFoldDB" id="A0A2T0BHY1"/>
<feature type="transmembrane region" description="Helical" evidence="1">
    <location>
        <begin position="29"/>
        <end position="49"/>
    </location>
</feature>
<feature type="transmembrane region" description="Helical" evidence="1">
    <location>
        <begin position="161"/>
        <end position="185"/>
    </location>
</feature>
<name>A0A2T0BHY1_9CLOT</name>
<dbReference type="EMBL" id="PVXP01000045">
    <property type="protein sequence ID" value="PRR83488.1"/>
    <property type="molecule type" value="Genomic_DNA"/>
</dbReference>
<evidence type="ECO:0000313" key="2">
    <source>
        <dbReference type="EMBL" id="PRR83488.1"/>
    </source>
</evidence>
<accession>A0A2T0BHY1</accession>
<organism evidence="2 3">
    <name type="scientific">Clostridium luticellarii</name>
    <dbReference type="NCBI Taxonomy" id="1691940"/>
    <lineage>
        <taxon>Bacteria</taxon>
        <taxon>Bacillati</taxon>
        <taxon>Bacillota</taxon>
        <taxon>Clostridia</taxon>
        <taxon>Eubacteriales</taxon>
        <taxon>Clostridiaceae</taxon>
        <taxon>Clostridium</taxon>
    </lineage>
</organism>
<feature type="transmembrane region" description="Helical" evidence="1">
    <location>
        <begin position="81"/>
        <end position="102"/>
    </location>
</feature>
<protein>
    <submittedName>
        <fullName evidence="2">Intracellular septation protein A</fullName>
    </submittedName>
</protein>